<dbReference type="AlphaFoldDB" id="A0A6J7BK75"/>
<protein>
    <submittedName>
        <fullName evidence="2">Unannotated protein</fullName>
    </submittedName>
</protein>
<organism evidence="2">
    <name type="scientific">freshwater metagenome</name>
    <dbReference type="NCBI Taxonomy" id="449393"/>
    <lineage>
        <taxon>unclassified sequences</taxon>
        <taxon>metagenomes</taxon>
        <taxon>ecological metagenomes</taxon>
    </lineage>
</organism>
<evidence type="ECO:0000256" key="1">
    <source>
        <dbReference type="SAM" id="MobiDB-lite"/>
    </source>
</evidence>
<feature type="region of interest" description="Disordered" evidence="1">
    <location>
        <begin position="29"/>
        <end position="90"/>
    </location>
</feature>
<accession>A0A6J7BK75</accession>
<dbReference type="EMBL" id="CAFBAA010000058">
    <property type="protein sequence ID" value="CAB4845371.1"/>
    <property type="molecule type" value="Genomic_DNA"/>
</dbReference>
<evidence type="ECO:0000313" key="2">
    <source>
        <dbReference type="EMBL" id="CAB4845371.1"/>
    </source>
</evidence>
<proteinExistence type="predicted"/>
<sequence length="154" mass="16328">MQILLVAFSRRMCCSRVCKERRIAGVPASSTLTPTRRPGIERSKPARTPMNPACGPPNPIGTPKRWAEPTTTSAPSEPGDLRRVSASKSAATIAIPPAACISAISEEISRTSPEEAGYEIKSPNAPASDSPRRHVCTLILSGFARVCTTARVCG</sequence>
<gene>
    <name evidence="2" type="ORF">UFOPK3266_01574</name>
</gene>
<reference evidence="2" key="1">
    <citation type="submission" date="2020-05" db="EMBL/GenBank/DDBJ databases">
        <authorList>
            <person name="Chiriac C."/>
            <person name="Salcher M."/>
            <person name="Ghai R."/>
            <person name="Kavagutti S V."/>
        </authorList>
    </citation>
    <scope>NUCLEOTIDE SEQUENCE</scope>
</reference>
<name>A0A6J7BK75_9ZZZZ</name>